<comment type="caution">
    <text evidence="1">The sequence shown here is derived from an EMBL/GenBank/DDBJ whole genome shotgun (WGS) entry which is preliminary data.</text>
</comment>
<dbReference type="AlphaFoldDB" id="A0A2N0NIR8"/>
<evidence type="ECO:0000313" key="2">
    <source>
        <dbReference type="Proteomes" id="UP000232722"/>
    </source>
</evidence>
<dbReference type="EMBL" id="LLXJ01006011">
    <property type="protein sequence ID" value="PKB94468.1"/>
    <property type="molecule type" value="Genomic_DNA"/>
</dbReference>
<reference evidence="1 2" key="1">
    <citation type="submission" date="2016-04" db="EMBL/GenBank/DDBJ databases">
        <title>Genome analyses suggest a sexual origin of heterokaryosis in a supposedly ancient asexual fungus.</title>
        <authorList>
            <person name="Ropars J."/>
            <person name="Sedzielewska K."/>
            <person name="Noel J."/>
            <person name="Charron P."/>
            <person name="Farinelli L."/>
            <person name="Marton T."/>
            <person name="Kruger M."/>
            <person name="Pelin A."/>
            <person name="Brachmann A."/>
            <person name="Corradi N."/>
        </authorList>
    </citation>
    <scope>NUCLEOTIDE SEQUENCE [LARGE SCALE GENOMIC DNA]</scope>
    <source>
        <strain evidence="1 2">A5</strain>
    </source>
</reference>
<protein>
    <submittedName>
        <fullName evidence="1">Uncharacterized protein</fullName>
    </submittedName>
</protein>
<name>A0A2N0NIR8_9GLOM</name>
<evidence type="ECO:0000313" key="1">
    <source>
        <dbReference type="EMBL" id="PKB94468.1"/>
    </source>
</evidence>
<reference evidence="1 2" key="2">
    <citation type="submission" date="2017-09" db="EMBL/GenBank/DDBJ databases">
        <title>Extensive intraspecific genome diversity in a model arbuscular mycorrhizal fungus.</title>
        <authorList>
            <person name="Chen E.C."/>
            <person name="Morin E."/>
            <person name="Beaudet D."/>
            <person name="Noel J."/>
            <person name="Ndikumana S."/>
            <person name="Charron P."/>
            <person name="St-Onge C."/>
            <person name="Giorgi J."/>
            <person name="Grigoriev I.V."/>
            <person name="Roux C."/>
            <person name="Martin F.M."/>
            <person name="Corradi N."/>
        </authorList>
    </citation>
    <scope>NUCLEOTIDE SEQUENCE [LARGE SCALE GENOMIC DNA]</scope>
    <source>
        <strain evidence="1 2">A5</strain>
    </source>
</reference>
<proteinExistence type="predicted"/>
<accession>A0A2N0NIR8</accession>
<dbReference type="Proteomes" id="UP000232722">
    <property type="component" value="Unassembled WGS sequence"/>
</dbReference>
<gene>
    <name evidence="1" type="ORF">RhiirA5_438695</name>
</gene>
<organism evidence="1 2">
    <name type="scientific">Rhizophagus irregularis</name>
    <dbReference type="NCBI Taxonomy" id="588596"/>
    <lineage>
        <taxon>Eukaryota</taxon>
        <taxon>Fungi</taxon>
        <taxon>Fungi incertae sedis</taxon>
        <taxon>Mucoromycota</taxon>
        <taxon>Glomeromycotina</taxon>
        <taxon>Glomeromycetes</taxon>
        <taxon>Glomerales</taxon>
        <taxon>Glomeraceae</taxon>
        <taxon>Rhizophagus</taxon>
    </lineage>
</organism>
<sequence>MQPMFVNRNVRKIIHENHPKIENVSSHQANAKLAQIIKEKGINGEGLKLYCKTR</sequence>